<evidence type="ECO:0000256" key="1">
    <source>
        <dbReference type="SAM" id="MobiDB-lite"/>
    </source>
</evidence>
<reference evidence="2" key="1">
    <citation type="submission" date="2022-06" db="EMBL/GenBank/DDBJ databases">
        <authorList>
            <person name="Berger JAMES D."/>
            <person name="Berger JAMES D."/>
        </authorList>
    </citation>
    <scope>NUCLEOTIDE SEQUENCE [LARGE SCALE GENOMIC DNA]</scope>
</reference>
<dbReference type="Proteomes" id="UP000050795">
    <property type="component" value="Unassembled WGS sequence"/>
</dbReference>
<dbReference type="WBParaSite" id="TREG1_5830.1">
    <property type="protein sequence ID" value="TREG1_5830.1"/>
    <property type="gene ID" value="TREG1_5830"/>
</dbReference>
<feature type="compositionally biased region" description="Polar residues" evidence="1">
    <location>
        <begin position="318"/>
        <end position="331"/>
    </location>
</feature>
<dbReference type="AlphaFoldDB" id="A0AA85JUH4"/>
<name>A0AA85JUH4_TRIRE</name>
<organism evidence="2 3">
    <name type="scientific">Trichobilharzia regenti</name>
    <name type="common">Nasal bird schistosome</name>
    <dbReference type="NCBI Taxonomy" id="157069"/>
    <lineage>
        <taxon>Eukaryota</taxon>
        <taxon>Metazoa</taxon>
        <taxon>Spiralia</taxon>
        <taxon>Lophotrochozoa</taxon>
        <taxon>Platyhelminthes</taxon>
        <taxon>Trematoda</taxon>
        <taxon>Digenea</taxon>
        <taxon>Strigeidida</taxon>
        <taxon>Schistosomatoidea</taxon>
        <taxon>Schistosomatidae</taxon>
        <taxon>Trichobilharzia</taxon>
    </lineage>
</organism>
<evidence type="ECO:0000313" key="3">
    <source>
        <dbReference type="WBParaSite" id="TREG1_5830.1"/>
    </source>
</evidence>
<sequence>MILGFLNRISTLISDCVSKKSQHMLSECDVQTSPHYQTISNIIQYKVISSYSATYKFVCGVTVSHAAYLFHLLHSYWSLIYAPKIFKGVCLTRLYLLFAGVLSELCSNRDIFQPLASLSEFPPVTIFNTDPGNGNHQKTYKLIIRQLHLQFTLSENSKGENSLHSLINFSETLSNLLHQSVVSLHAAYLPVTVTDSIYSSSETKSIYEFVMKKYWFRYLVNKSHFIPYVPCIIHPEYSSNVNSCTPCIHTNKATHVSFSITENNTQNMTAHQHKSERSFYTPNSNQELSKHRSYALVSANSSIHPPLLNDNLSIPPRRQNSTSSETDEISSQQVGHLFSDSPRVAYGSHNVPRIHFKRHIQNLKYGTNATAFSPYMFPEILDSDDLCRNHQCQQSCCCCCCCSSISFKTPFRQHTCTTPQHEVWDPHINCYESTFPYCYHMAPFYCRGIIPSRMRCSGFCRLLHHAGVDRFPQPTYDTDSSFGVFVDMTNQNVSIFVERLPPIDNDNTDNIGSKLSGSLPCSNCYESSGFTKCIKTCKRNTKIWIHFYAA</sequence>
<feature type="region of interest" description="Disordered" evidence="1">
    <location>
        <begin position="307"/>
        <end position="331"/>
    </location>
</feature>
<proteinExistence type="predicted"/>
<protein>
    <submittedName>
        <fullName evidence="3">Uncharacterized protein</fullName>
    </submittedName>
</protein>
<evidence type="ECO:0000313" key="2">
    <source>
        <dbReference type="Proteomes" id="UP000050795"/>
    </source>
</evidence>
<reference evidence="3" key="2">
    <citation type="submission" date="2023-11" db="UniProtKB">
        <authorList>
            <consortium name="WormBaseParasite"/>
        </authorList>
    </citation>
    <scope>IDENTIFICATION</scope>
</reference>
<accession>A0AA85JUH4</accession>
<keyword evidence="2" id="KW-1185">Reference proteome</keyword>